<dbReference type="EMBL" id="CAADRA010005214">
    <property type="protein sequence ID" value="VFT87097.1"/>
    <property type="molecule type" value="Genomic_DNA"/>
</dbReference>
<dbReference type="InterPro" id="IPR027038">
    <property type="entry name" value="RanGap"/>
</dbReference>
<dbReference type="SUPFAM" id="SSF52047">
    <property type="entry name" value="RNI-like"/>
    <property type="match status" value="1"/>
</dbReference>
<proteinExistence type="predicted"/>
<dbReference type="PANTHER" id="PTHR24113">
    <property type="entry name" value="RAN GTPASE-ACTIVATING PROTEIN 1"/>
    <property type="match status" value="1"/>
</dbReference>
<evidence type="ECO:0000313" key="5">
    <source>
        <dbReference type="EMBL" id="VFT87097.1"/>
    </source>
</evidence>
<dbReference type="Proteomes" id="UP000332933">
    <property type="component" value="Unassembled WGS sequence"/>
</dbReference>
<dbReference type="AlphaFoldDB" id="A0A485KQT1"/>
<keyword evidence="2" id="KW-0433">Leucine-rich repeat</keyword>
<dbReference type="InterPro" id="IPR032675">
    <property type="entry name" value="LRR_dom_sf"/>
</dbReference>
<dbReference type="GO" id="GO:0048471">
    <property type="term" value="C:perinuclear region of cytoplasm"/>
    <property type="evidence" value="ECO:0007669"/>
    <property type="project" value="TreeGrafter"/>
</dbReference>
<evidence type="ECO:0000256" key="1">
    <source>
        <dbReference type="ARBA" id="ARBA00022468"/>
    </source>
</evidence>
<dbReference type="GO" id="GO:0006913">
    <property type="term" value="P:nucleocytoplasmic transport"/>
    <property type="evidence" value="ECO:0007669"/>
    <property type="project" value="TreeGrafter"/>
</dbReference>
<reference evidence="5 6" key="1">
    <citation type="submission" date="2019-03" db="EMBL/GenBank/DDBJ databases">
        <authorList>
            <person name="Gaulin E."/>
            <person name="Dumas B."/>
        </authorList>
    </citation>
    <scope>NUCLEOTIDE SEQUENCE [LARGE SCALE GENOMIC DNA]</scope>
    <source>
        <strain evidence="5">CBS 568.67</strain>
    </source>
</reference>
<evidence type="ECO:0000256" key="3">
    <source>
        <dbReference type="ARBA" id="ARBA00022737"/>
    </source>
</evidence>
<dbReference type="PANTHER" id="PTHR24113:SF12">
    <property type="entry name" value="RAN GTPASE-ACTIVATING PROTEIN 1"/>
    <property type="match status" value="1"/>
</dbReference>
<organism evidence="5 6">
    <name type="scientific">Aphanomyces stellatus</name>
    <dbReference type="NCBI Taxonomy" id="120398"/>
    <lineage>
        <taxon>Eukaryota</taxon>
        <taxon>Sar</taxon>
        <taxon>Stramenopiles</taxon>
        <taxon>Oomycota</taxon>
        <taxon>Saprolegniomycetes</taxon>
        <taxon>Saprolegniales</taxon>
        <taxon>Verrucalvaceae</taxon>
        <taxon>Aphanomyces</taxon>
    </lineage>
</organism>
<dbReference type="GO" id="GO:0005829">
    <property type="term" value="C:cytosol"/>
    <property type="evidence" value="ECO:0007669"/>
    <property type="project" value="TreeGrafter"/>
</dbReference>
<protein>
    <submittedName>
        <fullName evidence="5">Aste57867_10222 protein</fullName>
    </submittedName>
</protein>
<evidence type="ECO:0000313" key="6">
    <source>
        <dbReference type="Proteomes" id="UP000332933"/>
    </source>
</evidence>
<reference evidence="4" key="2">
    <citation type="submission" date="2019-06" db="EMBL/GenBank/DDBJ databases">
        <title>Genomics analysis of Aphanomyces spp. identifies a new class of oomycete effector associated with host adaptation.</title>
        <authorList>
            <person name="Gaulin E."/>
        </authorList>
    </citation>
    <scope>NUCLEOTIDE SEQUENCE</scope>
    <source>
        <strain evidence="4">CBS 578.67</strain>
    </source>
</reference>
<dbReference type="OrthoDB" id="71520at2759"/>
<dbReference type="GO" id="GO:0031267">
    <property type="term" value="F:small GTPase binding"/>
    <property type="evidence" value="ECO:0007669"/>
    <property type="project" value="TreeGrafter"/>
</dbReference>
<sequence>MAAASKKARTSPEWNLPPALIQHIALFISDQKDFYAYLSCFQDSRGETLGHLQHFWELSFSIDPADLWPALHVRTLNHGIATSMRAVATYFSVVDIFKVFDLALVCSILGPSHILRVHDCPPNVDDMDMWLDRILTFPLQHLTFHSKEHSHFTRLLEALPFMPRMHSLDVHDTTVRSLDLLTAFLNSPSSSSLLELRLSRLYLEVEGEDMLVRRMRDGSPELVPALADALATWLQREPATTLTLSKWTCHASVAAVRALFEAVWACPTLEHLDLSLTHVEFLLQAHTFSTPLTVHSLNLSGCGVDAKAMAHLAHGLRRSHVAELTLDHNPIEFAGLKALVAVLPETNVQSLALRRMMLDDTDCRHVAMALPQSKVAELDLSFNSIRDRGAEELAAYVRRTPSLHTIRLVDNEICMPGASALVKALAARAHDMKYLDVSKNLVESDEAKTLNKMVADAPRIQCALFR</sequence>
<keyword evidence="6" id="KW-1185">Reference proteome</keyword>
<name>A0A485KQT1_9STRA</name>
<gene>
    <name evidence="5" type="primary">Aste57867_10222</name>
    <name evidence="4" type="ORF">As57867_010183</name>
    <name evidence="5" type="ORF">ASTE57867_10222</name>
</gene>
<dbReference type="Pfam" id="PF13516">
    <property type="entry name" value="LRR_6"/>
    <property type="match status" value="1"/>
</dbReference>
<dbReference type="GO" id="GO:0005634">
    <property type="term" value="C:nucleus"/>
    <property type="evidence" value="ECO:0007669"/>
    <property type="project" value="TreeGrafter"/>
</dbReference>
<dbReference type="InterPro" id="IPR001611">
    <property type="entry name" value="Leu-rich_rpt"/>
</dbReference>
<accession>A0A485KQT1</accession>
<keyword evidence="3" id="KW-0677">Repeat</keyword>
<evidence type="ECO:0000256" key="2">
    <source>
        <dbReference type="ARBA" id="ARBA00022614"/>
    </source>
</evidence>
<dbReference type="GO" id="GO:0005096">
    <property type="term" value="F:GTPase activator activity"/>
    <property type="evidence" value="ECO:0007669"/>
    <property type="project" value="UniProtKB-KW"/>
</dbReference>
<dbReference type="SMART" id="SM00368">
    <property type="entry name" value="LRR_RI"/>
    <property type="match status" value="4"/>
</dbReference>
<dbReference type="EMBL" id="VJMH01005193">
    <property type="protein sequence ID" value="KAF0699170.1"/>
    <property type="molecule type" value="Genomic_DNA"/>
</dbReference>
<dbReference type="Gene3D" id="3.80.10.10">
    <property type="entry name" value="Ribonuclease Inhibitor"/>
    <property type="match status" value="2"/>
</dbReference>
<keyword evidence="1" id="KW-0343">GTPase activation</keyword>
<evidence type="ECO:0000313" key="4">
    <source>
        <dbReference type="EMBL" id="KAF0699170.1"/>
    </source>
</evidence>